<dbReference type="EMBL" id="JBIAMT010000005">
    <property type="protein sequence ID" value="MFF0499830.1"/>
    <property type="molecule type" value="Genomic_DNA"/>
</dbReference>
<evidence type="ECO:0000259" key="1">
    <source>
        <dbReference type="Pfam" id="PF03061"/>
    </source>
</evidence>
<dbReference type="SUPFAM" id="SSF54637">
    <property type="entry name" value="Thioesterase/thiol ester dehydrase-isomerase"/>
    <property type="match status" value="1"/>
</dbReference>
<proteinExistence type="predicted"/>
<gene>
    <name evidence="2" type="ORF">ACFYU5_25755</name>
</gene>
<dbReference type="RefSeq" id="WP_387398621.1">
    <property type="nucleotide sequence ID" value="NZ_JBIAMT010000005.1"/>
</dbReference>
<dbReference type="Proteomes" id="UP001601442">
    <property type="component" value="Unassembled WGS sequence"/>
</dbReference>
<dbReference type="CDD" id="cd03440">
    <property type="entry name" value="hot_dog"/>
    <property type="match status" value="1"/>
</dbReference>
<feature type="domain" description="Thioesterase" evidence="1">
    <location>
        <begin position="129"/>
        <end position="196"/>
    </location>
</feature>
<keyword evidence="3" id="KW-1185">Reference proteome</keyword>
<organism evidence="2 3">
    <name type="scientific">Nocardia aobensis</name>
    <dbReference type="NCBI Taxonomy" id="257277"/>
    <lineage>
        <taxon>Bacteria</taxon>
        <taxon>Bacillati</taxon>
        <taxon>Actinomycetota</taxon>
        <taxon>Actinomycetes</taxon>
        <taxon>Mycobacteriales</taxon>
        <taxon>Nocardiaceae</taxon>
        <taxon>Nocardia</taxon>
    </lineage>
</organism>
<accession>A0ABW6P9L2</accession>
<comment type="caution">
    <text evidence="2">The sequence shown here is derived from an EMBL/GenBank/DDBJ whole genome shotgun (WGS) entry which is preliminary data.</text>
</comment>
<keyword evidence="2" id="KW-0378">Hydrolase</keyword>
<evidence type="ECO:0000313" key="2">
    <source>
        <dbReference type="EMBL" id="MFF0499830.1"/>
    </source>
</evidence>
<dbReference type="EC" id="3.1.2.-" evidence="2"/>
<dbReference type="Pfam" id="PF03061">
    <property type="entry name" value="4HBT"/>
    <property type="match status" value="1"/>
</dbReference>
<reference evidence="2 3" key="1">
    <citation type="submission" date="2024-10" db="EMBL/GenBank/DDBJ databases">
        <title>The Natural Products Discovery Center: Release of the First 8490 Sequenced Strains for Exploring Actinobacteria Biosynthetic Diversity.</title>
        <authorList>
            <person name="Kalkreuter E."/>
            <person name="Kautsar S.A."/>
            <person name="Yang D."/>
            <person name="Bader C.D."/>
            <person name="Teijaro C.N."/>
            <person name="Fluegel L."/>
            <person name="Davis C.M."/>
            <person name="Simpson J.R."/>
            <person name="Lauterbach L."/>
            <person name="Steele A.D."/>
            <person name="Gui C."/>
            <person name="Meng S."/>
            <person name="Li G."/>
            <person name="Viehrig K."/>
            <person name="Ye F."/>
            <person name="Su P."/>
            <person name="Kiefer A.F."/>
            <person name="Nichols A."/>
            <person name="Cepeda A.J."/>
            <person name="Yan W."/>
            <person name="Fan B."/>
            <person name="Jiang Y."/>
            <person name="Adhikari A."/>
            <person name="Zheng C.-J."/>
            <person name="Schuster L."/>
            <person name="Cowan T.M."/>
            <person name="Smanski M.J."/>
            <person name="Chevrette M.G."/>
            <person name="De Carvalho L.P.S."/>
            <person name="Shen B."/>
        </authorList>
    </citation>
    <scope>NUCLEOTIDE SEQUENCE [LARGE SCALE GENOMIC DNA]</scope>
    <source>
        <strain evidence="2 3">NPDC004119</strain>
    </source>
</reference>
<protein>
    <submittedName>
        <fullName evidence="2">PaaI family thioesterase</fullName>
        <ecNumber evidence="2">3.1.2.-</ecNumber>
    </submittedName>
</protein>
<dbReference type="GO" id="GO:0016787">
    <property type="term" value="F:hydrolase activity"/>
    <property type="evidence" value="ECO:0007669"/>
    <property type="project" value="UniProtKB-KW"/>
</dbReference>
<dbReference type="InterPro" id="IPR006683">
    <property type="entry name" value="Thioestr_dom"/>
</dbReference>
<evidence type="ECO:0000313" key="3">
    <source>
        <dbReference type="Proteomes" id="UP001601442"/>
    </source>
</evidence>
<name>A0ABW6P9L2_9NOCA</name>
<sequence length="224" mass="23180">MILGDFAIGAAVAGVRSGAVLTEALRVDVLAPHSGELETTACGVAVAGRRHIANSVIRDRLTGEIVGSATGRLVVLDADRGMPPAPRPDQPGSVLSIREMLHGGLDVVRPAPSVVRVRIPVGRELGNSYGYMHGGAVAAMCDVGLHQLREDPGGDLFDNRVVDVSVDYYAPVPLSSDIEVTAAVTGRAGSRVRVSASIGVGTGHPAAVARYTLRTGRRIPGSSH</sequence>
<dbReference type="InterPro" id="IPR029069">
    <property type="entry name" value="HotDog_dom_sf"/>
</dbReference>
<dbReference type="Gene3D" id="3.10.129.10">
    <property type="entry name" value="Hotdog Thioesterase"/>
    <property type="match status" value="1"/>
</dbReference>